<keyword evidence="4 10" id="KW-0547">Nucleotide-binding</keyword>
<evidence type="ECO:0000313" key="14">
    <source>
        <dbReference type="Proteomes" id="UP000248886"/>
    </source>
</evidence>
<reference evidence="13 14" key="1">
    <citation type="submission" date="2018-06" db="EMBL/GenBank/DDBJ databases">
        <title>Draft sequence of Acidithiobacillus ferrooxidans CCM 4253.</title>
        <authorList>
            <person name="Moya-Beltran A."/>
            <person name="Castro M."/>
            <person name="Covarrubias P.C."/>
            <person name="Issotta F."/>
            <person name="Janiczek O."/>
            <person name="Mandl M."/>
            <person name="Kucera J."/>
            <person name="Quatrini R."/>
        </authorList>
    </citation>
    <scope>NUCLEOTIDE SEQUENCE [LARGE SCALE GENOMIC DNA]</scope>
    <source>
        <strain evidence="13 14">CCM 4253</strain>
    </source>
</reference>
<dbReference type="Gene3D" id="3.10.290.10">
    <property type="entry name" value="RNA-binding S4 domain"/>
    <property type="match status" value="1"/>
</dbReference>
<dbReference type="GO" id="GO:0004831">
    <property type="term" value="F:tyrosine-tRNA ligase activity"/>
    <property type="evidence" value="ECO:0007669"/>
    <property type="project" value="UniProtKB-UniRule"/>
</dbReference>
<dbReference type="InterPro" id="IPR014729">
    <property type="entry name" value="Rossmann-like_a/b/a_fold"/>
</dbReference>
<dbReference type="NCBIfam" id="TIGR00234">
    <property type="entry name" value="tyrS"/>
    <property type="match status" value="1"/>
</dbReference>
<dbReference type="Pfam" id="PF00579">
    <property type="entry name" value="tRNA-synt_1b"/>
    <property type="match status" value="1"/>
</dbReference>
<dbReference type="Gene3D" id="1.10.240.10">
    <property type="entry name" value="Tyrosyl-Transfer RNA Synthetase"/>
    <property type="match status" value="1"/>
</dbReference>
<comment type="function">
    <text evidence="10">Catalyzes the attachment of tyrosine to tRNA(Tyr) in a two-step reaction: tyrosine is first activated by ATP to form Tyr-AMP and then transferred to the acceptor end of tRNA(Tyr).</text>
</comment>
<dbReference type="CDD" id="cd00165">
    <property type="entry name" value="S4"/>
    <property type="match status" value="1"/>
</dbReference>
<gene>
    <name evidence="10" type="primary">tyrS</name>
    <name evidence="13" type="ORF">DN052_11665</name>
</gene>
<evidence type="ECO:0000256" key="11">
    <source>
        <dbReference type="PROSITE-ProRule" id="PRU00182"/>
    </source>
</evidence>
<sequence length="407" mass="45767">MTMKHQDAFEQIAFGTVDMLPEGEMLARLAAAQRDNRPLRIKLGMDPTAPDLHLGHTVLLHKARQFQDLGHRLLFVIGDFTAMIGDPTGKSVTRKALSREEVVANAATYRRQVFKILDPERTEVMFNSEWLGALRPEELIQIAACYTVARMLERDDFNKRYSANQPIAIHEFLYPLLQGYDSVAIKADVELGGTDQRFNLLVGRELQREYGQKPQLVLTMPILEGLDGVQKMSKSLGNFIAVEDPPAEMFGKIMSISDFLMWRYYALLSRVPAVEQTRLQKEAASGARNPRDIKLDLAGELVRRFHGTAAAQEAHIAFLARFQRHETPEDLPLQAIKLSEAPRLSQLLVQVHLAASTSEAMRKMKEGAVRVDGERVVDPATILALDAVYLLQFGKRHFARVALQKGE</sequence>
<dbReference type="HAMAP" id="MF_02007">
    <property type="entry name" value="Tyr_tRNA_synth_type2"/>
    <property type="match status" value="1"/>
</dbReference>
<dbReference type="InterPro" id="IPR002305">
    <property type="entry name" value="aa-tRNA-synth_Ic"/>
</dbReference>
<dbReference type="Gene3D" id="3.40.50.620">
    <property type="entry name" value="HUPs"/>
    <property type="match status" value="1"/>
</dbReference>
<dbReference type="InterPro" id="IPR024108">
    <property type="entry name" value="Tyr-tRNA-ligase_bac_2"/>
</dbReference>
<keyword evidence="7 10" id="KW-0648">Protein biosynthesis</keyword>
<dbReference type="PANTHER" id="PTHR11766">
    <property type="entry name" value="TYROSYL-TRNA SYNTHETASE"/>
    <property type="match status" value="1"/>
</dbReference>
<dbReference type="PRINTS" id="PR01040">
    <property type="entry name" value="TRNASYNTHTYR"/>
</dbReference>
<evidence type="ECO:0000313" key="13">
    <source>
        <dbReference type="EMBL" id="PZD81049.1"/>
    </source>
</evidence>
<dbReference type="InterPro" id="IPR036986">
    <property type="entry name" value="S4_RNA-bd_sf"/>
</dbReference>
<evidence type="ECO:0000256" key="1">
    <source>
        <dbReference type="ARBA" id="ARBA00011738"/>
    </source>
</evidence>
<evidence type="ECO:0000256" key="4">
    <source>
        <dbReference type="ARBA" id="ARBA00022741"/>
    </source>
</evidence>
<feature type="short sequence motif" description="'KMSKS' region" evidence="10">
    <location>
        <begin position="231"/>
        <end position="235"/>
    </location>
</feature>
<dbReference type="OrthoDB" id="5288685at2"/>
<keyword evidence="2 10" id="KW-0963">Cytoplasm</keyword>
<dbReference type="EMBL" id="QKQP01000005">
    <property type="protein sequence ID" value="PZD81049.1"/>
    <property type="molecule type" value="Genomic_DNA"/>
</dbReference>
<organism evidence="13 14">
    <name type="scientific">Acidithiobacillus ferrooxidans</name>
    <name type="common">Thiobacillus ferrooxidans</name>
    <dbReference type="NCBI Taxonomy" id="920"/>
    <lineage>
        <taxon>Bacteria</taxon>
        <taxon>Pseudomonadati</taxon>
        <taxon>Pseudomonadota</taxon>
        <taxon>Acidithiobacillia</taxon>
        <taxon>Acidithiobacillales</taxon>
        <taxon>Acidithiobacillaceae</taxon>
        <taxon>Acidithiobacillus</taxon>
    </lineage>
</organism>
<evidence type="ECO:0000256" key="9">
    <source>
        <dbReference type="ARBA" id="ARBA00048248"/>
    </source>
</evidence>
<evidence type="ECO:0000256" key="6">
    <source>
        <dbReference type="ARBA" id="ARBA00022884"/>
    </source>
</evidence>
<evidence type="ECO:0000256" key="2">
    <source>
        <dbReference type="ARBA" id="ARBA00022490"/>
    </source>
</evidence>
<comment type="subunit">
    <text evidence="1 10">Homodimer.</text>
</comment>
<comment type="subcellular location">
    <subcellularLocation>
        <location evidence="10">Cytoplasm</location>
    </subcellularLocation>
</comment>
<protein>
    <recommendedName>
        <fullName evidence="10">Tyrosine--tRNA ligase</fullName>
        <ecNumber evidence="10">6.1.1.1</ecNumber>
    </recommendedName>
    <alternativeName>
        <fullName evidence="10">Tyrosyl-tRNA synthetase</fullName>
        <shortName evidence="10">TyrRS</shortName>
    </alternativeName>
</protein>
<comment type="caution">
    <text evidence="13">The sequence shown here is derived from an EMBL/GenBank/DDBJ whole genome shotgun (WGS) entry which is preliminary data.</text>
</comment>
<name>A0A2W1K314_ACIFR</name>
<feature type="short sequence motif" description="'HIGH' region" evidence="10">
    <location>
        <begin position="47"/>
        <end position="56"/>
    </location>
</feature>
<comment type="similarity">
    <text evidence="10">Belongs to the class-I aminoacyl-tRNA synthetase family. TyrS type 2 subfamily.</text>
</comment>
<keyword evidence="3 10" id="KW-0436">Ligase</keyword>
<dbReference type="EC" id="6.1.1.1" evidence="10"/>
<dbReference type="InterPro" id="IPR002942">
    <property type="entry name" value="S4_RNA-bd"/>
</dbReference>
<dbReference type="GO" id="GO:0005524">
    <property type="term" value="F:ATP binding"/>
    <property type="evidence" value="ECO:0007669"/>
    <property type="project" value="UniProtKB-UniRule"/>
</dbReference>
<proteinExistence type="inferred from homology"/>
<dbReference type="InterPro" id="IPR001412">
    <property type="entry name" value="aa-tRNA-synth_I_CS"/>
</dbReference>
<dbReference type="PANTHER" id="PTHR11766:SF1">
    <property type="entry name" value="TYROSINE--TRNA LIGASE"/>
    <property type="match status" value="1"/>
</dbReference>
<accession>A0A2W1K314</accession>
<dbReference type="SMART" id="SM00363">
    <property type="entry name" value="S4"/>
    <property type="match status" value="1"/>
</dbReference>
<dbReference type="InterPro" id="IPR002307">
    <property type="entry name" value="Tyr-tRNA-ligase"/>
</dbReference>
<dbReference type="InterPro" id="IPR024088">
    <property type="entry name" value="Tyr-tRNA-ligase_bac-type"/>
</dbReference>
<dbReference type="Proteomes" id="UP000248886">
    <property type="component" value="Unassembled WGS sequence"/>
</dbReference>
<feature type="domain" description="RNA-binding S4" evidence="12">
    <location>
        <begin position="342"/>
        <end position="404"/>
    </location>
</feature>
<feature type="binding site" evidence="10">
    <location>
        <position position="234"/>
    </location>
    <ligand>
        <name>ATP</name>
        <dbReference type="ChEBI" id="CHEBI:30616"/>
    </ligand>
</feature>
<dbReference type="GeneID" id="65282084"/>
<comment type="catalytic activity">
    <reaction evidence="9 10">
        <text>tRNA(Tyr) + L-tyrosine + ATP = L-tyrosyl-tRNA(Tyr) + AMP + diphosphate + H(+)</text>
        <dbReference type="Rhea" id="RHEA:10220"/>
        <dbReference type="Rhea" id="RHEA-COMP:9706"/>
        <dbReference type="Rhea" id="RHEA-COMP:9707"/>
        <dbReference type="ChEBI" id="CHEBI:15378"/>
        <dbReference type="ChEBI" id="CHEBI:30616"/>
        <dbReference type="ChEBI" id="CHEBI:33019"/>
        <dbReference type="ChEBI" id="CHEBI:58315"/>
        <dbReference type="ChEBI" id="CHEBI:78442"/>
        <dbReference type="ChEBI" id="CHEBI:78536"/>
        <dbReference type="ChEBI" id="CHEBI:456215"/>
        <dbReference type="EC" id="6.1.1.1"/>
    </reaction>
</comment>
<evidence type="ECO:0000256" key="8">
    <source>
        <dbReference type="ARBA" id="ARBA00023146"/>
    </source>
</evidence>
<keyword evidence="8 10" id="KW-0030">Aminoacyl-tRNA synthetase</keyword>
<keyword evidence="5 10" id="KW-0067">ATP-binding</keyword>
<dbReference type="FunFam" id="3.40.50.620:FF:000061">
    <property type="entry name" value="Tyrosine--tRNA ligase"/>
    <property type="match status" value="1"/>
</dbReference>
<evidence type="ECO:0000256" key="5">
    <source>
        <dbReference type="ARBA" id="ARBA00022840"/>
    </source>
</evidence>
<evidence type="ECO:0000256" key="3">
    <source>
        <dbReference type="ARBA" id="ARBA00022598"/>
    </source>
</evidence>
<dbReference type="SUPFAM" id="SSF52374">
    <property type="entry name" value="Nucleotidylyl transferase"/>
    <property type="match status" value="1"/>
</dbReference>
<dbReference type="GO" id="GO:0003723">
    <property type="term" value="F:RNA binding"/>
    <property type="evidence" value="ECO:0007669"/>
    <property type="project" value="UniProtKB-KW"/>
</dbReference>
<dbReference type="SUPFAM" id="SSF55174">
    <property type="entry name" value="Alpha-L RNA-binding motif"/>
    <property type="match status" value="1"/>
</dbReference>
<evidence type="ECO:0000259" key="12">
    <source>
        <dbReference type="SMART" id="SM00363"/>
    </source>
</evidence>
<dbReference type="AlphaFoldDB" id="A0A2W1K314"/>
<dbReference type="PROSITE" id="PS50889">
    <property type="entry name" value="S4"/>
    <property type="match status" value="1"/>
</dbReference>
<dbReference type="GO" id="GO:0005829">
    <property type="term" value="C:cytosol"/>
    <property type="evidence" value="ECO:0007669"/>
    <property type="project" value="TreeGrafter"/>
</dbReference>
<evidence type="ECO:0000256" key="10">
    <source>
        <dbReference type="HAMAP-Rule" id="MF_02007"/>
    </source>
</evidence>
<dbReference type="GO" id="GO:0006437">
    <property type="term" value="P:tyrosyl-tRNA aminoacylation"/>
    <property type="evidence" value="ECO:0007669"/>
    <property type="project" value="UniProtKB-UniRule"/>
</dbReference>
<dbReference type="PROSITE" id="PS00178">
    <property type="entry name" value="AA_TRNA_LIGASE_I"/>
    <property type="match status" value="1"/>
</dbReference>
<evidence type="ECO:0000256" key="7">
    <source>
        <dbReference type="ARBA" id="ARBA00022917"/>
    </source>
</evidence>
<dbReference type="CDD" id="cd00805">
    <property type="entry name" value="TyrRS_core"/>
    <property type="match status" value="1"/>
</dbReference>
<dbReference type="RefSeq" id="WP_012607615.1">
    <property type="nucleotide sequence ID" value="NZ_AP025160.1"/>
</dbReference>
<keyword evidence="6 11" id="KW-0694">RNA-binding</keyword>